<reference evidence="4 5" key="1">
    <citation type="journal article" date="2016" name="Nat. Commun.">
        <title>Thousands of microbial genomes shed light on interconnected biogeochemical processes in an aquifer system.</title>
        <authorList>
            <person name="Anantharaman K."/>
            <person name="Brown C.T."/>
            <person name="Hug L.A."/>
            <person name="Sharon I."/>
            <person name="Castelle C.J."/>
            <person name="Probst A.J."/>
            <person name="Thomas B.C."/>
            <person name="Singh A."/>
            <person name="Wilkins M.J."/>
            <person name="Karaoz U."/>
            <person name="Brodie E.L."/>
            <person name="Williams K.H."/>
            <person name="Hubbard S.S."/>
            <person name="Banfield J.F."/>
        </authorList>
    </citation>
    <scope>NUCLEOTIDE SEQUENCE [LARGE SCALE GENOMIC DNA]</scope>
</reference>
<keyword evidence="1" id="KW-0808">Transferase</keyword>
<organism evidence="4 5">
    <name type="scientific">Candidatus Spechtbacteria bacterium RIFCSPLOWO2_01_FULL_43_12</name>
    <dbReference type="NCBI Taxonomy" id="1802162"/>
    <lineage>
        <taxon>Bacteria</taxon>
        <taxon>Candidatus Spechtiibacteriota</taxon>
    </lineage>
</organism>
<sequence length="382" mass="43172">MKIAVDVRALQGSVYGGVAEYIRNLLPAMFTEAPHHEFILFTNSKSPQNDLGGFLKYPNVQIKAFRHPNKFFTFSCRFFNLPKLDKKVGGADVFFSPHILPAPVSSACPKVTTFHDISFEYFINDFFDLRRRLWHKYISPKRQALSSDRIIAVSQYTKNDLVESYSIQPDNVEVVYSGINKKLLDNGSQNWVHIKNKYGIADKYILSLSTVEPRKNISCLLRAFGILNKNPDFKNLQLVIAGNYGWSYKKIIAEARAQSVNNSIVFTGPVAEYEKASLYSNALLFIYPSLYEGFGFPPLEAMYMGIPVIVSGVASLPEVVKDAGILVNPYNPHDIAGAIEEVLRDSRLRDVYSSKGIQRAREFSWRSSAKETLKILEKCVVK</sequence>
<dbReference type="GO" id="GO:0016757">
    <property type="term" value="F:glycosyltransferase activity"/>
    <property type="evidence" value="ECO:0007669"/>
    <property type="project" value="InterPro"/>
</dbReference>
<dbReference type="PANTHER" id="PTHR46401:SF2">
    <property type="entry name" value="GLYCOSYLTRANSFERASE WBBK-RELATED"/>
    <property type="match status" value="1"/>
</dbReference>
<dbReference type="Gene3D" id="3.40.50.2000">
    <property type="entry name" value="Glycogen Phosphorylase B"/>
    <property type="match status" value="2"/>
</dbReference>
<dbReference type="Proteomes" id="UP000178835">
    <property type="component" value="Unassembled WGS sequence"/>
</dbReference>
<dbReference type="PANTHER" id="PTHR46401">
    <property type="entry name" value="GLYCOSYLTRANSFERASE WBBK-RELATED"/>
    <property type="match status" value="1"/>
</dbReference>
<dbReference type="Pfam" id="PF00534">
    <property type="entry name" value="Glycos_transf_1"/>
    <property type="match status" value="1"/>
</dbReference>
<evidence type="ECO:0000313" key="4">
    <source>
        <dbReference type="EMBL" id="OGZ60614.1"/>
    </source>
</evidence>
<dbReference type="EMBL" id="MHOH01000017">
    <property type="protein sequence ID" value="OGZ60614.1"/>
    <property type="molecule type" value="Genomic_DNA"/>
</dbReference>
<evidence type="ECO:0000313" key="5">
    <source>
        <dbReference type="Proteomes" id="UP000178835"/>
    </source>
</evidence>
<dbReference type="FunFam" id="3.40.50.2000:FF:000119">
    <property type="entry name" value="Glycosyl transferase group 1"/>
    <property type="match status" value="1"/>
</dbReference>
<accession>A0A1G2HDR7</accession>
<dbReference type="CDD" id="cd03809">
    <property type="entry name" value="GT4_MtfB-like"/>
    <property type="match status" value="1"/>
</dbReference>
<evidence type="ECO:0000256" key="1">
    <source>
        <dbReference type="ARBA" id="ARBA00022679"/>
    </source>
</evidence>
<name>A0A1G2HDR7_9BACT</name>
<feature type="domain" description="Glycosyl transferase family 1" evidence="2">
    <location>
        <begin position="201"/>
        <end position="358"/>
    </location>
</feature>
<gene>
    <name evidence="4" type="ORF">A2919_01920</name>
</gene>
<protein>
    <recommendedName>
        <fullName evidence="6">Glycosyl transferase family 1 domain-containing protein</fullName>
    </recommendedName>
</protein>
<evidence type="ECO:0000259" key="2">
    <source>
        <dbReference type="Pfam" id="PF00534"/>
    </source>
</evidence>
<dbReference type="SUPFAM" id="SSF53756">
    <property type="entry name" value="UDP-Glycosyltransferase/glycogen phosphorylase"/>
    <property type="match status" value="1"/>
</dbReference>
<comment type="caution">
    <text evidence="4">The sequence shown here is derived from an EMBL/GenBank/DDBJ whole genome shotgun (WGS) entry which is preliminary data.</text>
</comment>
<dbReference type="AlphaFoldDB" id="A0A1G2HDR7"/>
<evidence type="ECO:0000259" key="3">
    <source>
        <dbReference type="Pfam" id="PF13439"/>
    </source>
</evidence>
<proteinExistence type="predicted"/>
<feature type="domain" description="Glycosyltransferase subfamily 4-like N-terminal" evidence="3">
    <location>
        <begin position="15"/>
        <end position="180"/>
    </location>
</feature>
<evidence type="ECO:0008006" key="6">
    <source>
        <dbReference type="Google" id="ProtNLM"/>
    </source>
</evidence>
<dbReference type="InterPro" id="IPR001296">
    <property type="entry name" value="Glyco_trans_1"/>
</dbReference>
<dbReference type="Pfam" id="PF13439">
    <property type="entry name" value="Glyco_transf_4"/>
    <property type="match status" value="1"/>
</dbReference>
<dbReference type="InterPro" id="IPR028098">
    <property type="entry name" value="Glyco_trans_4-like_N"/>
</dbReference>